<dbReference type="SUPFAM" id="SSF51735">
    <property type="entry name" value="NAD(P)-binding Rossmann-fold domains"/>
    <property type="match status" value="1"/>
</dbReference>
<keyword evidence="6" id="KW-1185">Reference proteome</keyword>
<evidence type="ECO:0000313" key="6">
    <source>
        <dbReference type="Proteomes" id="UP000198598"/>
    </source>
</evidence>
<dbReference type="Gene3D" id="3.40.50.720">
    <property type="entry name" value="NAD(P)-binding Rossmann-like Domain"/>
    <property type="match status" value="1"/>
</dbReference>
<dbReference type="OrthoDB" id="822355at2"/>
<organism evidence="5 6">
    <name type="scientific">Spirosoma endophyticum</name>
    <dbReference type="NCBI Taxonomy" id="662367"/>
    <lineage>
        <taxon>Bacteria</taxon>
        <taxon>Pseudomonadati</taxon>
        <taxon>Bacteroidota</taxon>
        <taxon>Cytophagia</taxon>
        <taxon>Cytophagales</taxon>
        <taxon>Cytophagaceae</taxon>
        <taxon>Spirosoma</taxon>
    </lineage>
</organism>
<proteinExistence type="inferred from homology"/>
<dbReference type="InterPro" id="IPR002347">
    <property type="entry name" value="SDR_fam"/>
</dbReference>
<dbReference type="CDD" id="cd05233">
    <property type="entry name" value="SDR_c"/>
    <property type="match status" value="1"/>
</dbReference>
<comment type="similarity">
    <text evidence="1 3">Belongs to the short-chain dehydrogenases/reductases (SDR) family.</text>
</comment>
<dbReference type="FunFam" id="3.40.50.720:FF:000084">
    <property type="entry name" value="Short-chain dehydrogenase reductase"/>
    <property type="match status" value="1"/>
</dbReference>
<dbReference type="Proteomes" id="UP000198598">
    <property type="component" value="Unassembled WGS sequence"/>
</dbReference>
<dbReference type="STRING" id="662367.SAMN05216167_1186"/>
<dbReference type="GO" id="GO:0016020">
    <property type="term" value="C:membrane"/>
    <property type="evidence" value="ECO:0007669"/>
    <property type="project" value="TreeGrafter"/>
</dbReference>
<keyword evidence="2" id="KW-0560">Oxidoreductase</keyword>
<accession>A0A1I2CNR5</accession>
<dbReference type="EMBL" id="FOLQ01000018">
    <property type="protein sequence ID" value="SFE69987.1"/>
    <property type="molecule type" value="Genomic_DNA"/>
</dbReference>
<dbReference type="GO" id="GO:0016491">
    <property type="term" value="F:oxidoreductase activity"/>
    <property type="evidence" value="ECO:0007669"/>
    <property type="project" value="UniProtKB-KW"/>
</dbReference>
<dbReference type="PRINTS" id="PR00080">
    <property type="entry name" value="SDRFAMILY"/>
</dbReference>
<dbReference type="Pfam" id="PF00106">
    <property type="entry name" value="adh_short"/>
    <property type="match status" value="1"/>
</dbReference>
<dbReference type="RefSeq" id="WP_093832446.1">
    <property type="nucleotide sequence ID" value="NZ_FOLQ01000018.1"/>
</dbReference>
<reference evidence="5 6" key="1">
    <citation type="submission" date="2016-10" db="EMBL/GenBank/DDBJ databases">
        <authorList>
            <person name="de Groot N.N."/>
        </authorList>
    </citation>
    <scope>NUCLEOTIDE SEQUENCE [LARGE SCALE GENOMIC DNA]</scope>
    <source>
        <strain evidence="5 6">DSM 26130</strain>
    </source>
</reference>
<evidence type="ECO:0000256" key="1">
    <source>
        <dbReference type="ARBA" id="ARBA00006484"/>
    </source>
</evidence>
<evidence type="ECO:0000256" key="2">
    <source>
        <dbReference type="ARBA" id="ARBA00023002"/>
    </source>
</evidence>
<dbReference type="PANTHER" id="PTHR44196:SF1">
    <property type="entry name" value="DEHYDROGENASE_REDUCTASE SDR FAMILY MEMBER 7B"/>
    <property type="match status" value="1"/>
</dbReference>
<protein>
    <submittedName>
        <fullName evidence="5">Short-chain dehydrogenase</fullName>
    </submittedName>
</protein>
<gene>
    <name evidence="5" type="ORF">SAMN05216167_1186</name>
</gene>
<dbReference type="AlphaFoldDB" id="A0A1I2CNR5"/>
<sequence length="341" mass="36794">MSASTSTGLWWTLAGMGALMVTKAYLDRKRTIDFHDKTVVITGGARGLGLVLARQFAKAGAHVAICARDQAELDRAQADLRMRGTDIFTYACDITDKTQVQAFMRAVEQVLGPVDILVNNAGTIIVSPLENTTEEDFREAMEVNFWSAFHTINAVLPQMRARKSGRIVNITSFGGKIAVPHLSPYSVSKFAFVGYSEGLRSELIKDSIYVTTICPGLIRTGSPRNAIFKGQNEKEYTVFKLGDSIPLFTIAADDCARQILAACRVGEAERIITLPAKIATALHGIAPGLITDTLAFANGFLPDPGGIGEQRATGKDSETWLSNSVLAHLTDEAAKANNEIG</sequence>
<feature type="domain" description="Ketoreductase" evidence="4">
    <location>
        <begin position="37"/>
        <end position="221"/>
    </location>
</feature>
<evidence type="ECO:0000313" key="5">
    <source>
        <dbReference type="EMBL" id="SFE69987.1"/>
    </source>
</evidence>
<dbReference type="PANTHER" id="PTHR44196">
    <property type="entry name" value="DEHYDROGENASE/REDUCTASE SDR FAMILY MEMBER 7B"/>
    <property type="match status" value="1"/>
</dbReference>
<evidence type="ECO:0000256" key="3">
    <source>
        <dbReference type="RuleBase" id="RU000363"/>
    </source>
</evidence>
<dbReference type="PRINTS" id="PR00081">
    <property type="entry name" value="GDHRDH"/>
</dbReference>
<evidence type="ECO:0000259" key="4">
    <source>
        <dbReference type="SMART" id="SM00822"/>
    </source>
</evidence>
<dbReference type="InterPro" id="IPR057326">
    <property type="entry name" value="KR_dom"/>
</dbReference>
<dbReference type="SMART" id="SM00822">
    <property type="entry name" value="PKS_KR"/>
    <property type="match status" value="1"/>
</dbReference>
<name>A0A1I2CNR5_9BACT</name>
<dbReference type="InterPro" id="IPR036291">
    <property type="entry name" value="NAD(P)-bd_dom_sf"/>
</dbReference>